<accession>A0A0C2T7F2</accession>
<dbReference type="InParanoid" id="A0A0C2T7F2"/>
<feature type="compositionally biased region" description="Basic and acidic residues" evidence="1">
    <location>
        <begin position="154"/>
        <end position="167"/>
    </location>
</feature>
<feature type="compositionally biased region" description="Basic and acidic residues" evidence="1">
    <location>
        <begin position="178"/>
        <end position="188"/>
    </location>
</feature>
<proteinExistence type="predicted"/>
<evidence type="ECO:0000256" key="1">
    <source>
        <dbReference type="SAM" id="MobiDB-lite"/>
    </source>
</evidence>
<name>A0A0C2T7F2_AMAMK</name>
<dbReference type="AlphaFoldDB" id="A0A0C2T7F2"/>
<feature type="compositionally biased region" description="Basic residues" evidence="1">
    <location>
        <begin position="189"/>
        <end position="198"/>
    </location>
</feature>
<sequence>MITRATKNNQSHRRYITRATKNAGKNLEKMKGKQARRRKGNHKTIPLQKAAQRANHERLKEAARLRSRRKRGVDNKTISALLQADQQIKRAKETVRKRAYRARRRAKENANRVGKRAKENAKRALRMTPPRKAAQRTSHERAKEAARLRKRKQRVNDKQSGKKRVDNRPVSALSQAEQEVKRENDTVRMRAHRARKRAKENAKRAGMKVSREARIGGGRRTEIRQ</sequence>
<keyword evidence="3" id="KW-1185">Reference proteome</keyword>
<feature type="compositionally biased region" description="Basic and acidic residues" evidence="1">
    <location>
        <begin position="137"/>
        <end position="147"/>
    </location>
</feature>
<reference evidence="2 3" key="1">
    <citation type="submission" date="2014-04" db="EMBL/GenBank/DDBJ databases">
        <title>Evolutionary Origins and Diversification of the Mycorrhizal Mutualists.</title>
        <authorList>
            <consortium name="DOE Joint Genome Institute"/>
            <consortium name="Mycorrhizal Genomics Consortium"/>
            <person name="Kohler A."/>
            <person name="Kuo A."/>
            <person name="Nagy L.G."/>
            <person name="Floudas D."/>
            <person name="Copeland A."/>
            <person name="Barry K.W."/>
            <person name="Cichocki N."/>
            <person name="Veneault-Fourrey C."/>
            <person name="LaButti K."/>
            <person name="Lindquist E.A."/>
            <person name="Lipzen A."/>
            <person name="Lundell T."/>
            <person name="Morin E."/>
            <person name="Murat C."/>
            <person name="Riley R."/>
            <person name="Ohm R."/>
            <person name="Sun H."/>
            <person name="Tunlid A."/>
            <person name="Henrissat B."/>
            <person name="Grigoriev I.V."/>
            <person name="Hibbett D.S."/>
            <person name="Martin F."/>
        </authorList>
    </citation>
    <scope>NUCLEOTIDE SEQUENCE [LARGE SCALE GENOMIC DNA]</scope>
    <source>
        <strain evidence="2 3">Koide BX008</strain>
    </source>
</reference>
<protein>
    <submittedName>
        <fullName evidence="2">Uncharacterized protein</fullName>
    </submittedName>
</protein>
<feature type="compositionally biased region" description="Basic residues" evidence="1">
    <location>
        <begin position="32"/>
        <end position="42"/>
    </location>
</feature>
<evidence type="ECO:0000313" key="3">
    <source>
        <dbReference type="Proteomes" id="UP000054549"/>
    </source>
</evidence>
<feature type="region of interest" description="Disordered" evidence="1">
    <location>
        <begin position="21"/>
        <end position="45"/>
    </location>
</feature>
<feature type="region of interest" description="Disordered" evidence="1">
    <location>
        <begin position="102"/>
        <end position="225"/>
    </location>
</feature>
<dbReference type="EMBL" id="KN818270">
    <property type="protein sequence ID" value="KIL62499.1"/>
    <property type="molecule type" value="Genomic_DNA"/>
</dbReference>
<organism evidence="2 3">
    <name type="scientific">Amanita muscaria (strain Koide BX008)</name>
    <dbReference type="NCBI Taxonomy" id="946122"/>
    <lineage>
        <taxon>Eukaryota</taxon>
        <taxon>Fungi</taxon>
        <taxon>Dikarya</taxon>
        <taxon>Basidiomycota</taxon>
        <taxon>Agaricomycotina</taxon>
        <taxon>Agaricomycetes</taxon>
        <taxon>Agaricomycetidae</taxon>
        <taxon>Agaricales</taxon>
        <taxon>Pluteineae</taxon>
        <taxon>Amanitaceae</taxon>
        <taxon>Amanita</taxon>
    </lineage>
</organism>
<evidence type="ECO:0000313" key="2">
    <source>
        <dbReference type="EMBL" id="KIL62499.1"/>
    </source>
</evidence>
<gene>
    <name evidence="2" type="ORF">M378DRAFT_165706</name>
</gene>
<dbReference type="Proteomes" id="UP000054549">
    <property type="component" value="Unassembled WGS sequence"/>
</dbReference>
<dbReference type="HOGENOM" id="CLU_1229661_0_0_1"/>
<feature type="compositionally biased region" description="Basic and acidic residues" evidence="1">
    <location>
        <begin position="199"/>
        <end position="225"/>
    </location>
</feature>